<feature type="compositionally biased region" description="Basic and acidic residues" evidence="1">
    <location>
        <begin position="58"/>
        <end position="72"/>
    </location>
</feature>
<dbReference type="Proteomes" id="UP000515203">
    <property type="component" value="Unplaced"/>
</dbReference>
<feature type="compositionally biased region" description="Basic and acidic residues" evidence="1">
    <location>
        <begin position="167"/>
        <end position="180"/>
    </location>
</feature>
<dbReference type="InterPro" id="IPR048377">
    <property type="entry name" value="TEX55_DD"/>
</dbReference>
<feature type="compositionally biased region" description="Basic and acidic residues" evidence="1">
    <location>
        <begin position="223"/>
        <end position="233"/>
    </location>
</feature>
<dbReference type="PANTHER" id="PTHR47110:SF1">
    <property type="entry name" value="TESTIS-SPECIFIC EXPRESSED PROTEIN 55"/>
    <property type="match status" value="1"/>
</dbReference>
<feature type="compositionally biased region" description="Polar residues" evidence="1">
    <location>
        <begin position="18"/>
        <end position="29"/>
    </location>
</feature>
<evidence type="ECO:0000256" key="1">
    <source>
        <dbReference type="SAM" id="MobiDB-lite"/>
    </source>
</evidence>
<feature type="compositionally biased region" description="Basic and acidic residues" evidence="1">
    <location>
        <begin position="123"/>
        <end position="144"/>
    </location>
</feature>
<dbReference type="AlphaFoldDB" id="A0A6P3EWL2"/>
<protein>
    <submittedName>
        <fullName evidence="3">Uncharacterized protein C3orf30 homolog isoform X1</fullName>
    </submittedName>
</protein>
<sequence length="496" mass="56764">MDELLEEDPSESLGPENTAVSPNVGPTNNLEEDNQKNQSKGNADDHTESEDTGYVVHYHSDKKSSESPDDKTSSQANDITYRQIDLVVPDLTDRTAEQVDHRLSSQADRRALEQVNRRSSNQPDRRASEQADHRGPSQTDRRTSEPVGHTSYSQANKRPSEQADYSQSDRRVSDQVDRKMSSQANKRASEQLDHRLSSQAKGLVSQQIEDTLSMLSNGGASENDQHRTSDQKTSEQLVSNLSSLAEKTEKASLILSDQDGLKTDKEFHQVYDHATQPTEQQAVYQDDINTDEFMVDKGVYSEEYHADNFISTQPDQQGNYLSFYRALDEFEFSQQDEQNNYRMQPCKFEPSQFLSLQPKFSMTIESEKPTTSQAFVLDDAGFTNYFQELDQAFDSKFPSILSKLDSDTSQEDTQATKIKSDDFSEFKQEKTQTPKGRFHPIVYEDPYEASLQYMEEHNILQIFQQITENLVFERPEDPLHFMLCQVQQMIKNRSKK</sequence>
<evidence type="ECO:0000313" key="3">
    <source>
        <dbReference type="RefSeq" id="XP_004633414.1"/>
    </source>
</evidence>
<feature type="compositionally biased region" description="Basic and acidic residues" evidence="1">
    <location>
        <begin position="187"/>
        <end position="196"/>
    </location>
</feature>
<dbReference type="InterPro" id="IPR040760">
    <property type="entry name" value="Tex55"/>
</dbReference>
<dbReference type="CTD" id="152405"/>
<dbReference type="FunCoup" id="A0A6P3EWL2">
    <property type="interactions" value="3"/>
</dbReference>
<feature type="compositionally biased region" description="Acidic residues" evidence="1">
    <location>
        <begin position="1"/>
        <end position="10"/>
    </location>
</feature>
<dbReference type="GO" id="GO:0005634">
    <property type="term" value="C:nucleus"/>
    <property type="evidence" value="ECO:0007669"/>
    <property type="project" value="TreeGrafter"/>
</dbReference>
<evidence type="ECO:0000313" key="2">
    <source>
        <dbReference type="Proteomes" id="UP000515203"/>
    </source>
</evidence>
<dbReference type="SUPFAM" id="SSF47391">
    <property type="entry name" value="Dimerization-anchoring domain of cAMP-dependent PK regulatory subunit"/>
    <property type="match status" value="1"/>
</dbReference>
<gene>
    <name evidence="3" type="primary">CUNH3orf30</name>
</gene>
<dbReference type="RefSeq" id="XP_004633414.1">
    <property type="nucleotide sequence ID" value="XM_004633357.2"/>
</dbReference>
<dbReference type="InParanoid" id="A0A6P3EWL2"/>
<feature type="compositionally biased region" description="Polar residues" evidence="1">
    <location>
        <begin position="197"/>
        <end position="222"/>
    </location>
</feature>
<dbReference type="OrthoDB" id="522106at2759"/>
<dbReference type="Gene3D" id="1.20.890.10">
    <property type="entry name" value="cAMP-dependent protein kinase regulatory subunit, dimerization-anchoring domain"/>
    <property type="match status" value="1"/>
</dbReference>
<dbReference type="PANTHER" id="PTHR47110">
    <property type="entry name" value="TESTIS-SPECIFIC EXPRESSED PROTEIN 55"/>
    <property type="match status" value="1"/>
</dbReference>
<dbReference type="GeneID" id="101574515"/>
<accession>A0A6P3EWL2</accession>
<keyword evidence="2" id="KW-1185">Reference proteome</keyword>
<dbReference type="CDD" id="cd22975">
    <property type="entry name" value="DD_TEX55"/>
    <property type="match status" value="1"/>
</dbReference>
<feature type="region of interest" description="Disordered" evidence="1">
    <location>
        <begin position="1"/>
        <end position="236"/>
    </location>
</feature>
<organism evidence="2 3">
    <name type="scientific">Octodon degus</name>
    <name type="common">Degu</name>
    <name type="synonym">Sciurus degus</name>
    <dbReference type="NCBI Taxonomy" id="10160"/>
    <lineage>
        <taxon>Eukaryota</taxon>
        <taxon>Metazoa</taxon>
        <taxon>Chordata</taxon>
        <taxon>Craniata</taxon>
        <taxon>Vertebrata</taxon>
        <taxon>Euteleostomi</taxon>
        <taxon>Mammalia</taxon>
        <taxon>Eutheria</taxon>
        <taxon>Euarchontoglires</taxon>
        <taxon>Glires</taxon>
        <taxon>Rodentia</taxon>
        <taxon>Hystricomorpha</taxon>
        <taxon>Octodontidae</taxon>
        <taxon>Octodon</taxon>
    </lineage>
</organism>
<proteinExistence type="predicted"/>
<dbReference type="Pfam" id="PF17819">
    <property type="entry name" value="Tex55"/>
    <property type="match status" value="1"/>
</dbReference>
<reference evidence="3" key="1">
    <citation type="submission" date="2025-08" db="UniProtKB">
        <authorList>
            <consortium name="RefSeq"/>
        </authorList>
    </citation>
    <scope>IDENTIFICATION</scope>
</reference>
<name>A0A6P3EWL2_OCTDE</name>
<feature type="compositionally biased region" description="Basic and acidic residues" evidence="1">
    <location>
        <begin position="91"/>
        <end position="116"/>
    </location>
</feature>